<dbReference type="Gene3D" id="2.170.120.30">
    <property type="match status" value="2"/>
</dbReference>
<dbReference type="EMBL" id="JAEAGR010000004">
    <property type="protein sequence ID" value="MBH1940374.1"/>
    <property type="molecule type" value="Genomic_DNA"/>
</dbReference>
<proteinExistence type="predicted"/>
<dbReference type="AlphaFoldDB" id="A0A8J7GY84"/>
<dbReference type="Proteomes" id="UP000623269">
    <property type="component" value="Unassembled WGS sequence"/>
</dbReference>
<name>A0A8J7GY84_9FIRM</name>
<accession>A0A8J7GY84</accession>
<dbReference type="Gene3D" id="2.170.120.40">
    <property type="entry name" value="YbbR-like domain"/>
    <property type="match status" value="2"/>
</dbReference>
<dbReference type="InterPro" id="IPR012505">
    <property type="entry name" value="YbbR"/>
</dbReference>
<reference evidence="2" key="1">
    <citation type="submission" date="2020-12" db="EMBL/GenBank/DDBJ databases">
        <title>M. sibirica DSM 26468T genome.</title>
        <authorList>
            <person name="Thieme N."/>
            <person name="Rettenmaier R."/>
            <person name="Zverlov V."/>
            <person name="Liebl W."/>
        </authorList>
    </citation>
    <scope>NUCLEOTIDE SEQUENCE</scope>
    <source>
        <strain evidence="2">DSM 26468</strain>
    </source>
</reference>
<feature type="transmembrane region" description="Helical" evidence="1">
    <location>
        <begin position="9"/>
        <end position="26"/>
    </location>
</feature>
<dbReference type="InterPro" id="IPR053154">
    <property type="entry name" value="c-di-AMP_regulator"/>
</dbReference>
<dbReference type="PANTHER" id="PTHR37804">
    <property type="entry name" value="CDAA REGULATORY PROTEIN CDAR"/>
    <property type="match status" value="1"/>
</dbReference>
<gene>
    <name evidence="2" type="ORF">I5677_05620</name>
</gene>
<protein>
    <recommendedName>
        <fullName evidence="4">YbbR domain-containing protein</fullName>
    </recommendedName>
</protein>
<dbReference type="Pfam" id="PF07949">
    <property type="entry name" value="YbbR"/>
    <property type="match status" value="2"/>
</dbReference>
<keyword evidence="3" id="KW-1185">Reference proteome</keyword>
<keyword evidence="1" id="KW-1133">Transmembrane helix</keyword>
<evidence type="ECO:0000313" key="3">
    <source>
        <dbReference type="Proteomes" id="UP000623269"/>
    </source>
</evidence>
<keyword evidence="1" id="KW-0472">Membrane</keyword>
<sequence>MKDKLTRNIGLKILSILLASVLWLVITNVDDPVVPKEFRNVEVEIINEDAIHALNEEYEVIEGDTIDFTVRARRSIRDELTEDDFVVTADFENLSVVDSVPISITCPKYKGEVEITEGLPKHMKISREELVDKTVKVDVIAKGEPAEGYVVGETSVSPIFITVTGPKARVDRISKVVAEADVTGASRTFTRISEPIALDEEGNPIESKLDYSEKNLFVSIDLYRKKMINVLLNITGEPAEGYVQTEQKYEPEVITIAAEESILADIKYLPITEDITGASSSIEKQINLLDALPEGENIIIVDEDKTVAISITIEKMESTEVSIWPRDIDIKNLSSSLDLDFITTGPIRVKVMGPKDLITELTRQNLNPYINMAGYSSGTYTMEIKTDLPNSVIYDTPKVRVNVER</sequence>
<evidence type="ECO:0008006" key="4">
    <source>
        <dbReference type="Google" id="ProtNLM"/>
    </source>
</evidence>
<comment type="caution">
    <text evidence="2">The sequence shown here is derived from an EMBL/GenBank/DDBJ whole genome shotgun (WGS) entry which is preliminary data.</text>
</comment>
<keyword evidence="1" id="KW-0812">Transmembrane</keyword>
<dbReference type="PANTHER" id="PTHR37804:SF1">
    <property type="entry name" value="CDAA REGULATORY PROTEIN CDAR"/>
    <property type="match status" value="1"/>
</dbReference>
<organism evidence="2 3">
    <name type="scientific">Mobilitalea sibirica</name>
    <dbReference type="NCBI Taxonomy" id="1462919"/>
    <lineage>
        <taxon>Bacteria</taxon>
        <taxon>Bacillati</taxon>
        <taxon>Bacillota</taxon>
        <taxon>Clostridia</taxon>
        <taxon>Lachnospirales</taxon>
        <taxon>Lachnospiraceae</taxon>
        <taxon>Mobilitalea</taxon>
    </lineage>
</organism>
<evidence type="ECO:0000313" key="2">
    <source>
        <dbReference type="EMBL" id="MBH1940374.1"/>
    </source>
</evidence>
<dbReference type="RefSeq" id="WP_197660597.1">
    <property type="nucleotide sequence ID" value="NZ_JAEAGR010000004.1"/>
</dbReference>
<evidence type="ECO:0000256" key="1">
    <source>
        <dbReference type="SAM" id="Phobius"/>
    </source>
</evidence>